<dbReference type="GO" id="GO:0008143">
    <property type="term" value="F:poly(A) binding"/>
    <property type="evidence" value="ECO:0007669"/>
    <property type="project" value="InterPro"/>
</dbReference>
<sequence>MSHSTSNRLKDAIRDKLVELDCYIDKELPDYIIAMVNNKKPRQEMHNELELFLSEKSQIFTDWIFNLLEKMADLAENRERKKTALSSKSLKRSKVIKPKEKKRVKVDIEPKKEKKFKSKEKEVLETENEKSKSHELSLDPQKGVDIYTLPGYVEKNKEEIDELVNKGPVELQSNNNIYTNKPDTKFLITLNGADNIDQDTLNISTPEKTQFVETYGLLTNKKRKNIQNKKLDVHARLGQTPVEGDDTSISILKEKKIEIIRKCQYWPDCRAKYECVYIHPTQQCTKFPDCSYGQKCVYIHPNCKFGVACANPSCGYQHSLFTNINNATECKYHPYCNNNNCQFYHKPVCRYGTMCNKGTDCIFFHAKKTENPTQVT</sequence>
<comment type="similarity">
    <text evidence="2">Belongs to the ZC3H14 family.</text>
</comment>
<reference evidence="12 13" key="1">
    <citation type="submission" date="2016-04" db="EMBL/GenBank/DDBJ databases">
        <title>The genome of Intoshia linei affirms orthonectids as highly simplified spiralians.</title>
        <authorList>
            <person name="Mikhailov K.V."/>
            <person name="Slusarev G.S."/>
            <person name="Nikitin M.A."/>
            <person name="Logacheva M.D."/>
            <person name="Penin A."/>
            <person name="Aleoshin V."/>
            <person name="Panchin Y.V."/>
        </authorList>
    </citation>
    <scope>NUCLEOTIDE SEQUENCE [LARGE SCALE GENOMIC DNA]</scope>
    <source>
        <strain evidence="12">Intl2013</strain>
        <tissue evidence="12">Whole animal</tissue>
    </source>
</reference>
<evidence type="ECO:0000259" key="11">
    <source>
        <dbReference type="PROSITE" id="PS50103"/>
    </source>
</evidence>
<dbReference type="AlphaFoldDB" id="A0A177BBU0"/>
<dbReference type="GO" id="GO:0008270">
    <property type="term" value="F:zinc ion binding"/>
    <property type="evidence" value="ECO:0007669"/>
    <property type="project" value="UniProtKB-KW"/>
</dbReference>
<dbReference type="GO" id="GO:0043488">
    <property type="term" value="P:regulation of mRNA stability"/>
    <property type="evidence" value="ECO:0007669"/>
    <property type="project" value="InterPro"/>
</dbReference>
<dbReference type="PROSITE" id="PS50103">
    <property type="entry name" value="ZF_C3H1"/>
    <property type="match status" value="1"/>
</dbReference>
<keyword evidence="4 9" id="KW-0479">Metal-binding</keyword>
<dbReference type="InterPro" id="IPR000571">
    <property type="entry name" value="Znf_CCCH"/>
</dbReference>
<evidence type="ECO:0000256" key="7">
    <source>
        <dbReference type="ARBA" id="ARBA00022833"/>
    </source>
</evidence>
<evidence type="ECO:0000256" key="2">
    <source>
        <dbReference type="ARBA" id="ARBA00008423"/>
    </source>
</evidence>
<feature type="domain" description="C3H1-type" evidence="11">
    <location>
        <begin position="335"/>
        <end position="368"/>
    </location>
</feature>
<dbReference type="OrthoDB" id="5589010at2759"/>
<protein>
    <recommendedName>
        <fullName evidence="3">Zinc finger CCCH domain-containing protein 14</fullName>
    </recommendedName>
</protein>
<dbReference type="PANTHER" id="PTHR14738:SF29">
    <property type="entry name" value="ZINC FINGER CCCH DOMAIN-CONTAINING PROTEIN 14"/>
    <property type="match status" value="1"/>
</dbReference>
<evidence type="ECO:0000256" key="3">
    <source>
        <dbReference type="ARBA" id="ARBA00015071"/>
    </source>
</evidence>
<dbReference type="GO" id="GO:0005634">
    <property type="term" value="C:nucleus"/>
    <property type="evidence" value="ECO:0007669"/>
    <property type="project" value="UniProtKB-SubCell"/>
</dbReference>
<keyword evidence="5" id="KW-0677">Repeat</keyword>
<keyword evidence="6 9" id="KW-0863">Zinc-finger</keyword>
<evidence type="ECO:0000256" key="5">
    <source>
        <dbReference type="ARBA" id="ARBA00022737"/>
    </source>
</evidence>
<keyword evidence="8" id="KW-0539">Nucleus</keyword>
<dbReference type="GO" id="GO:0005737">
    <property type="term" value="C:cytoplasm"/>
    <property type="evidence" value="ECO:0007669"/>
    <property type="project" value="TreeGrafter"/>
</dbReference>
<dbReference type="InterPro" id="IPR043094">
    <property type="entry name" value="Nab2/ZC3H14_N_sf"/>
</dbReference>
<dbReference type="PANTHER" id="PTHR14738">
    <property type="entry name" value="ZINC FINGER CCCH DOMAIN-CONTAINING PROTEIN 14"/>
    <property type="match status" value="1"/>
</dbReference>
<dbReference type="Gene3D" id="1.10.340.40">
    <property type="entry name" value="Nuclear abundant poly(A) RNA-bind protein 2, N-terminal domain"/>
    <property type="match status" value="1"/>
</dbReference>
<organism evidence="12 13">
    <name type="scientific">Intoshia linei</name>
    <dbReference type="NCBI Taxonomy" id="1819745"/>
    <lineage>
        <taxon>Eukaryota</taxon>
        <taxon>Metazoa</taxon>
        <taxon>Spiralia</taxon>
        <taxon>Lophotrochozoa</taxon>
        <taxon>Mesozoa</taxon>
        <taxon>Orthonectida</taxon>
        <taxon>Rhopaluridae</taxon>
        <taxon>Intoshia</taxon>
    </lineage>
</organism>
<feature type="compositionally biased region" description="Basic and acidic residues" evidence="10">
    <location>
        <begin position="119"/>
        <end position="136"/>
    </location>
</feature>
<comment type="subcellular location">
    <subcellularLocation>
        <location evidence="1">Nucleus</location>
    </subcellularLocation>
</comment>
<gene>
    <name evidence="12" type="ORF">A3Q56_00418</name>
</gene>
<evidence type="ECO:0000313" key="13">
    <source>
        <dbReference type="Proteomes" id="UP000078046"/>
    </source>
</evidence>
<dbReference type="InterPro" id="IPR040366">
    <property type="entry name" value="Nab2/ZC3H14"/>
</dbReference>
<feature type="zinc finger region" description="C3H1-type" evidence="9">
    <location>
        <begin position="335"/>
        <end position="368"/>
    </location>
</feature>
<keyword evidence="7 9" id="KW-0862">Zinc</keyword>
<evidence type="ECO:0000256" key="9">
    <source>
        <dbReference type="PROSITE-ProRule" id="PRU00723"/>
    </source>
</evidence>
<dbReference type="EMBL" id="LWCA01000023">
    <property type="protein sequence ID" value="OAF71798.1"/>
    <property type="molecule type" value="Genomic_DNA"/>
</dbReference>
<keyword evidence="13" id="KW-1185">Reference proteome</keyword>
<accession>A0A177BBU0</accession>
<dbReference type="Proteomes" id="UP000078046">
    <property type="component" value="Unassembled WGS sequence"/>
</dbReference>
<dbReference type="Pfam" id="PF14608">
    <property type="entry name" value="zf-CCCH_2"/>
    <property type="match status" value="5"/>
</dbReference>
<feature type="region of interest" description="Disordered" evidence="10">
    <location>
        <begin position="117"/>
        <end position="136"/>
    </location>
</feature>
<evidence type="ECO:0000256" key="8">
    <source>
        <dbReference type="ARBA" id="ARBA00023242"/>
    </source>
</evidence>
<evidence type="ECO:0000256" key="1">
    <source>
        <dbReference type="ARBA" id="ARBA00004123"/>
    </source>
</evidence>
<comment type="caution">
    <text evidence="12">The sequence shown here is derived from an EMBL/GenBank/DDBJ whole genome shotgun (WGS) entry which is preliminary data.</text>
</comment>
<evidence type="ECO:0000256" key="4">
    <source>
        <dbReference type="ARBA" id="ARBA00022723"/>
    </source>
</evidence>
<dbReference type="Gene3D" id="4.10.1000.30">
    <property type="match status" value="2"/>
</dbReference>
<evidence type="ECO:0000313" key="12">
    <source>
        <dbReference type="EMBL" id="OAF71798.1"/>
    </source>
</evidence>
<proteinExistence type="inferred from homology"/>
<name>A0A177BBU0_9BILA</name>
<evidence type="ECO:0000256" key="6">
    <source>
        <dbReference type="ARBA" id="ARBA00022771"/>
    </source>
</evidence>
<evidence type="ECO:0000256" key="10">
    <source>
        <dbReference type="SAM" id="MobiDB-lite"/>
    </source>
</evidence>